<dbReference type="AlphaFoldDB" id="A0A2V1ZWN7"/>
<feature type="active site" description="Proton acceptor" evidence="8">
    <location>
        <position position="87"/>
    </location>
</feature>
<dbReference type="InterPro" id="IPR036866">
    <property type="entry name" value="RibonucZ/Hydroxyglut_hydro"/>
</dbReference>
<gene>
    <name evidence="8" type="primary">rnz</name>
    <name evidence="9" type="ORF">C8D84_1102</name>
</gene>
<dbReference type="GO" id="GO:0008270">
    <property type="term" value="F:zinc ion binding"/>
    <property type="evidence" value="ECO:0007669"/>
    <property type="project" value="UniProtKB-UniRule"/>
</dbReference>
<sequence length="375" mass="40959">MLKLTFLGTSAGVPTKQRNVTALAIECLDPYLSGAQQGNQPQNANQNKKSRPWLLIDCGEGTQQQLLHTKLSLHQLQAICITHVHGDHCYGLPGLLASAAMSGRCEPLTLIAPKAIKTLLKAITLTTDLYLPFALNFVAIEEVLSEQSDTNKVNIRLSDQHQLDIDITLLAHRVASHAFGITQTIHHRTLDTDKLLAQGIPASALWGKLQQGHDVITEEGQQLCALDYVNDDLSRTRVVVAGDNDTPASLTAALVDTDLLVHEATYTHEVLTKIQGKNPEFDPMHSSAQSVAGFVEKSGVNNLILTHFSARYQSFDNPNSSTPNMAHIRLDAESVYQGNLWLAADFDQYMVDGAVDLAGINENNRVQYLGSARGR</sequence>
<comment type="function">
    <text evidence="8">Zinc phosphodiesterase, which displays some tRNA 3'-processing endonuclease activity. Probably involved in tRNA maturation, by removing a 3'-trailer from precursor tRNA.</text>
</comment>
<dbReference type="PANTHER" id="PTHR46018:SF2">
    <property type="entry name" value="ZINC PHOSPHODIESTERASE ELAC PROTEIN 1"/>
    <property type="match status" value="1"/>
</dbReference>
<evidence type="ECO:0000256" key="1">
    <source>
        <dbReference type="ARBA" id="ARBA00011738"/>
    </source>
</evidence>
<evidence type="ECO:0000256" key="5">
    <source>
        <dbReference type="ARBA" id="ARBA00022759"/>
    </source>
</evidence>
<accession>A0A2V1ZWN7</accession>
<dbReference type="RefSeq" id="WP_109591566.1">
    <property type="nucleotide sequence ID" value="NZ_CAJGZY010000004.1"/>
</dbReference>
<dbReference type="CDD" id="cd07717">
    <property type="entry name" value="RNaseZ_ZiPD-like_MBL-fold"/>
    <property type="match status" value="1"/>
</dbReference>
<dbReference type="InterPro" id="IPR013471">
    <property type="entry name" value="RNase_Z/BN"/>
</dbReference>
<keyword evidence="3 8" id="KW-0540">Nuclease</keyword>
<organism evidence="9 10">
    <name type="scientific">Psychrobacter immobilis</name>
    <dbReference type="NCBI Taxonomy" id="498"/>
    <lineage>
        <taxon>Bacteria</taxon>
        <taxon>Pseudomonadati</taxon>
        <taxon>Pseudomonadota</taxon>
        <taxon>Gammaproteobacteria</taxon>
        <taxon>Moraxellales</taxon>
        <taxon>Moraxellaceae</taxon>
        <taxon>Psychrobacter</taxon>
    </lineage>
</organism>
<comment type="similarity">
    <text evidence="8">Belongs to the RNase Z family.</text>
</comment>
<dbReference type="SUPFAM" id="SSF56281">
    <property type="entry name" value="Metallo-hydrolase/oxidoreductase"/>
    <property type="match status" value="1"/>
</dbReference>
<name>A0A2V1ZWN7_PSYIM</name>
<reference evidence="9 10" key="1">
    <citation type="submission" date="2018-05" db="EMBL/GenBank/DDBJ databases">
        <title>Genomic Encyclopedia of Type Strains, Phase IV (KMG-IV): sequencing the most valuable type-strain genomes for metagenomic binning, comparative biology and taxonomic classification.</title>
        <authorList>
            <person name="Goeker M."/>
        </authorList>
    </citation>
    <scope>NUCLEOTIDE SEQUENCE [LARGE SCALE GENOMIC DNA]</scope>
    <source>
        <strain evidence="9 10">DSM 7229</strain>
    </source>
</reference>
<keyword evidence="10" id="KW-1185">Reference proteome</keyword>
<keyword evidence="4 8" id="KW-0479">Metal-binding</keyword>
<dbReference type="PANTHER" id="PTHR46018">
    <property type="entry name" value="ZINC PHOSPHODIESTERASE ELAC PROTEIN 1"/>
    <property type="match status" value="1"/>
</dbReference>
<dbReference type="EMBL" id="QGGM01000010">
    <property type="protein sequence ID" value="PWK10095.1"/>
    <property type="molecule type" value="Genomic_DNA"/>
</dbReference>
<feature type="binding site" evidence="8">
    <location>
        <position position="172"/>
    </location>
    <ligand>
        <name>Zn(2+)</name>
        <dbReference type="ChEBI" id="CHEBI:29105"/>
        <label>1</label>
        <note>catalytic</note>
    </ligand>
</feature>
<evidence type="ECO:0000256" key="2">
    <source>
        <dbReference type="ARBA" id="ARBA00022694"/>
    </source>
</evidence>
<feature type="binding site" evidence="8">
    <location>
        <position position="88"/>
    </location>
    <ligand>
        <name>Zn(2+)</name>
        <dbReference type="ChEBI" id="CHEBI:29105"/>
        <label>2</label>
        <note>catalytic</note>
    </ligand>
</feature>
<dbReference type="Pfam" id="PF23023">
    <property type="entry name" value="Anti-Pycsar_Apyc1"/>
    <property type="match status" value="1"/>
</dbReference>
<evidence type="ECO:0000256" key="6">
    <source>
        <dbReference type="ARBA" id="ARBA00022801"/>
    </source>
</evidence>
<evidence type="ECO:0000313" key="9">
    <source>
        <dbReference type="EMBL" id="PWK10095.1"/>
    </source>
</evidence>
<keyword evidence="7 8" id="KW-0862">Zinc</keyword>
<evidence type="ECO:0000256" key="4">
    <source>
        <dbReference type="ARBA" id="ARBA00022723"/>
    </source>
</evidence>
<dbReference type="GO" id="GO:0042781">
    <property type="term" value="F:3'-tRNA processing endoribonuclease activity"/>
    <property type="evidence" value="ECO:0007669"/>
    <property type="project" value="UniProtKB-UniRule"/>
</dbReference>
<evidence type="ECO:0000313" key="10">
    <source>
        <dbReference type="Proteomes" id="UP000245655"/>
    </source>
</evidence>
<protein>
    <recommendedName>
        <fullName evidence="8">Ribonuclease Z</fullName>
        <shortName evidence="8">RNase Z</shortName>
        <ecNumber evidence="8">3.1.26.11</ecNumber>
    </recommendedName>
    <alternativeName>
        <fullName evidence="8">tRNA 3 endonuclease</fullName>
    </alternativeName>
    <alternativeName>
        <fullName evidence="8">tRNase Z</fullName>
    </alternativeName>
</protein>
<keyword evidence="5 8" id="KW-0255">Endonuclease</keyword>
<feature type="binding site" evidence="8">
    <location>
        <position position="83"/>
    </location>
    <ligand>
        <name>Zn(2+)</name>
        <dbReference type="ChEBI" id="CHEBI:29105"/>
        <label>1</label>
        <note>catalytic</note>
    </ligand>
</feature>
<comment type="subunit">
    <text evidence="1 8">Homodimer.</text>
</comment>
<feature type="binding site" evidence="8">
    <location>
        <position position="85"/>
    </location>
    <ligand>
        <name>Zn(2+)</name>
        <dbReference type="ChEBI" id="CHEBI:29105"/>
        <label>1</label>
        <note>catalytic</note>
    </ligand>
</feature>
<keyword evidence="2 8" id="KW-0819">tRNA processing</keyword>
<feature type="binding site" evidence="8">
    <location>
        <position position="243"/>
    </location>
    <ligand>
        <name>Zn(2+)</name>
        <dbReference type="ChEBI" id="CHEBI:29105"/>
        <label>2</label>
        <note>catalytic</note>
    </ligand>
</feature>
<dbReference type="HAMAP" id="MF_01818">
    <property type="entry name" value="RNase_Z_BN"/>
    <property type="match status" value="1"/>
</dbReference>
<evidence type="ECO:0000256" key="7">
    <source>
        <dbReference type="ARBA" id="ARBA00022833"/>
    </source>
</evidence>
<dbReference type="Gene3D" id="3.60.15.10">
    <property type="entry name" value="Ribonuclease Z/Hydroxyacylglutathione hydrolase-like"/>
    <property type="match status" value="1"/>
</dbReference>
<proteinExistence type="inferred from homology"/>
<comment type="catalytic activity">
    <reaction evidence="8">
        <text>Endonucleolytic cleavage of RNA, removing extra 3' nucleotides from tRNA precursor, generating 3' termini of tRNAs. A 3'-hydroxy group is left at the tRNA terminus and a 5'-phosphoryl group is left at the trailer molecule.</text>
        <dbReference type="EC" id="3.1.26.11"/>
    </reaction>
</comment>
<comment type="caution">
    <text evidence="9">The sequence shown here is derived from an EMBL/GenBank/DDBJ whole genome shotgun (WGS) entry which is preliminary data.</text>
</comment>
<feature type="binding site" evidence="8">
    <location>
        <position position="243"/>
    </location>
    <ligand>
        <name>Zn(2+)</name>
        <dbReference type="ChEBI" id="CHEBI:29105"/>
        <label>1</label>
        <note>catalytic</note>
    </ligand>
</feature>
<feature type="binding site" evidence="8">
    <location>
        <position position="87"/>
    </location>
    <ligand>
        <name>Zn(2+)</name>
        <dbReference type="ChEBI" id="CHEBI:29105"/>
        <label>2</label>
        <note>catalytic</note>
    </ligand>
</feature>
<dbReference type="EC" id="3.1.26.11" evidence="8"/>
<dbReference type="Proteomes" id="UP000245655">
    <property type="component" value="Unassembled WGS sequence"/>
</dbReference>
<evidence type="ECO:0000256" key="8">
    <source>
        <dbReference type="HAMAP-Rule" id="MF_01818"/>
    </source>
</evidence>
<comment type="cofactor">
    <cofactor evidence="8">
        <name>Zn(2+)</name>
        <dbReference type="ChEBI" id="CHEBI:29105"/>
    </cofactor>
    <text evidence="8">Binds 2 Zn(2+) ions.</text>
</comment>
<dbReference type="GeneID" id="60255542"/>
<keyword evidence="6 8" id="KW-0378">Hydrolase</keyword>
<feature type="binding site" evidence="8">
    <location>
        <position position="307"/>
    </location>
    <ligand>
        <name>Zn(2+)</name>
        <dbReference type="ChEBI" id="CHEBI:29105"/>
        <label>2</label>
        <note>catalytic</note>
    </ligand>
</feature>
<evidence type="ECO:0000256" key="3">
    <source>
        <dbReference type="ARBA" id="ARBA00022722"/>
    </source>
</evidence>